<evidence type="ECO:0000259" key="1">
    <source>
        <dbReference type="Pfam" id="PF12697"/>
    </source>
</evidence>
<dbReference type="SUPFAM" id="SSF53474">
    <property type="entry name" value="alpha/beta-Hydrolases"/>
    <property type="match status" value="1"/>
</dbReference>
<dbReference type="InterPro" id="IPR000639">
    <property type="entry name" value="Epox_hydrolase-like"/>
</dbReference>
<dbReference type="EMBL" id="AAVT01000001">
    <property type="protein sequence ID" value="EAW33085.1"/>
    <property type="molecule type" value="Genomic_DNA"/>
</dbReference>
<keyword evidence="3" id="KW-1185">Reference proteome</keyword>
<keyword evidence="2" id="KW-0378">Hydrolase</keyword>
<dbReference type="Gene3D" id="3.40.50.1820">
    <property type="entry name" value="alpha/beta hydrolase"/>
    <property type="match status" value="1"/>
</dbReference>
<dbReference type="ESTHER" id="9gamm-a0yad1">
    <property type="family name" value="6_AlphaBeta_hydrolase"/>
</dbReference>
<protein>
    <submittedName>
        <fullName evidence="2">Putative hydrolase</fullName>
    </submittedName>
</protein>
<dbReference type="InterPro" id="IPR000073">
    <property type="entry name" value="AB_hydrolase_1"/>
</dbReference>
<dbReference type="eggNOG" id="COG2267">
    <property type="taxonomic scope" value="Bacteria"/>
</dbReference>
<dbReference type="PRINTS" id="PR00111">
    <property type="entry name" value="ABHYDROLASE"/>
</dbReference>
<dbReference type="AlphaFoldDB" id="A0YAD1"/>
<dbReference type="STRING" id="247633.GP2143_17556"/>
<gene>
    <name evidence="2" type="ORF">GP2143_17556</name>
</gene>
<dbReference type="Pfam" id="PF12697">
    <property type="entry name" value="Abhydrolase_6"/>
    <property type="match status" value="1"/>
</dbReference>
<dbReference type="PRINTS" id="PR00412">
    <property type="entry name" value="EPOXHYDRLASE"/>
</dbReference>
<feature type="domain" description="AB hydrolase-1" evidence="1">
    <location>
        <begin position="38"/>
        <end position="299"/>
    </location>
</feature>
<organism evidence="2 3">
    <name type="scientific">marine gamma proteobacterium HTCC2143</name>
    <dbReference type="NCBI Taxonomy" id="247633"/>
    <lineage>
        <taxon>Bacteria</taxon>
        <taxon>Pseudomonadati</taxon>
        <taxon>Pseudomonadota</taxon>
        <taxon>Gammaproteobacteria</taxon>
        <taxon>Cellvibrionales</taxon>
        <taxon>Spongiibacteraceae</taxon>
        <taxon>BD1-7 clade</taxon>
    </lineage>
</organism>
<evidence type="ECO:0000313" key="2">
    <source>
        <dbReference type="EMBL" id="EAW33085.1"/>
    </source>
</evidence>
<dbReference type="InterPro" id="IPR029058">
    <property type="entry name" value="AB_hydrolase_fold"/>
</dbReference>
<comment type="caution">
    <text evidence="2">The sequence shown here is derived from an EMBL/GenBank/DDBJ whole genome shotgun (WGS) entry which is preliminary data.</text>
</comment>
<dbReference type="GO" id="GO:0016020">
    <property type="term" value="C:membrane"/>
    <property type="evidence" value="ECO:0007669"/>
    <property type="project" value="TreeGrafter"/>
</dbReference>
<dbReference type="PANTHER" id="PTHR43798">
    <property type="entry name" value="MONOACYLGLYCEROL LIPASE"/>
    <property type="match status" value="1"/>
</dbReference>
<dbReference type="InterPro" id="IPR050266">
    <property type="entry name" value="AB_hydrolase_sf"/>
</dbReference>
<name>A0YAD1_9GAMM</name>
<accession>A0YAD1</accession>
<dbReference type="PANTHER" id="PTHR43798:SF33">
    <property type="entry name" value="HYDROLASE, PUTATIVE (AFU_ORTHOLOGUE AFUA_2G14860)-RELATED"/>
    <property type="match status" value="1"/>
</dbReference>
<sequence length="308" mass="34686">MRETFLNITANDFERFYFTHSNCQLSFVDFGSPDKPALILLHGMRDHALSLLNVAQALKNDFHVVALDMRGHGRSDNPGIYTMIHYVADVRALVQYCGLDKPVIVAHSMGGHIASRYSAAFPDEVDRLILLDGMGPPDWTDKPDINHLKVGLRHGVDAVSSLYIEGRQMPDRNEAIRRLRDNNPLLSADLAEIIVEHGVDTHSQGGIRWSFDPSVQMIWHTFPHHESEDVWRGIDCPVLIVTGSDALNYWVANQPTLKDQGVFYTASLQRKQQLFTDARHCVVDGAGHMLHYDQPEQLNGVLRDFLVG</sequence>
<proteinExistence type="predicted"/>
<dbReference type="GO" id="GO:0016787">
    <property type="term" value="F:hydrolase activity"/>
    <property type="evidence" value="ECO:0007669"/>
    <property type="project" value="UniProtKB-KW"/>
</dbReference>
<reference evidence="2 3" key="1">
    <citation type="journal article" date="2010" name="J. Bacteriol.">
        <title>Genome sequence of the oligotrophic marine Gammaproteobacterium HTCC2143, isolated from the Oregon Coast.</title>
        <authorList>
            <person name="Oh H.M."/>
            <person name="Kang I."/>
            <person name="Ferriera S."/>
            <person name="Giovannoni S.J."/>
            <person name="Cho J.C."/>
        </authorList>
    </citation>
    <scope>NUCLEOTIDE SEQUENCE [LARGE SCALE GENOMIC DNA]</scope>
    <source>
        <strain evidence="2 3">HTCC2143</strain>
    </source>
</reference>
<dbReference type="Proteomes" id="UP000004931">
    <property type="component" value="Unassembled WGS sequence"/>
</dbReference>
<evidence type="ECO:0000313" key="3">
    <source>
        <dbReference type="Proteomes" id="UP000004931"/>
    </source>
</evidence>